<protein>
    <recommendedName>
        <fullName evidence="2">LicD/FKTN/FKRP nucleotidyltransferase domain-containing protein</fullName>
    </recommendedName>
</protein>
<keyword evidence="1" id="KW-0472">Membrane</keyword>
<dbReference type="AlphaFoldDB" id="A0AAD9KYJ9"/>
<keyword evidence="4" id="KW-1185">Reference proteome</keyword>
<dbReference type="Pfam" id="PF04991">
    <property type="entry name" value="LicD"/>
    <property type="match status" value="1"/>
</dbReference>
<accession>A0AAD9KYJ9</accession>
<dbReference type="InterPro" id="IPR052942">
    <property type="entry name" value="LPS_cholinephosphotransferase"/>
</dbReference>
<keyword evidence="1" id="KW-1133">Transmembrane helix</keyword>
<evidence type="ECO:0000259" key="2">
    <source>
        <dbReference type="Pfam" id="PF04991"/>
    </source>
</evidence>
<dbReference type="GO" id="GO:0009100">
    <property type="term" value="P:glycoprotein metabolic process"/>
    <property type="evidence" value="ECO:0007669"/>
    <property type="project" value="UniProtKB-ARBA"/>
</dbReference>
<dbReference type="InterPro" id="IPR007074">
    <property type="entry name" value="LicD/FKTN/FKRP_NTP_transf"/>
</dbReference>
<organism evidence="3 4">
    <name type="scientific">Ridgeia piscesae</name>
    <name type="common">Tubeworm</name>
    <dbReference type="NCBI Taxonomy" id="27915"/>
    <lineage>
        <taxon>Eukaryota</taxon>
        <taxon>Metazoa</taxon>
        <taxon>Spiralia</taxon>
        <taxon>Lophotrochozoa</taxon>
        <taxon>Annelida</taxon>
        <taxon>Polychaeta</taxon>
        <taxon>Sedentaria</taxon>
        <taxon>Canalipalpata</taxon>
        <taxon>Sabellida</taxon>
        <taxon>Siboglinidae</taxon>
        <taxon>Ridgeia</taxon>
    </lineage>
</organism>
<dbReference type="PANTHER" id="PTHR43404">
    <property type="entry name" value="LIPOPOLYSACCHARIDE CHOLINEPHOSPHOTRANSFERASE LICD"/>
    <property type="match status" value="1"/>
</dbReference>
<feature type="transmembrane region" description="Helical" evidence="1">
    <location>
        <begin position="7"/>
        <end position="26"/>
    </location>
</feature>
<evidence type="ECO:0000313" key="4">
    <source>
        <dbReference type="Proteomes" id="UP001209878"/>
    </source>
</evidence>
<evidence type="ECO:0000256" key="1">
    <source>
        <dbReference type="SAM" id="Phobius"/>
    </source>
</evidence>
<gene>
    <name evidence="3" type="ORF">NP493_473g00021</name>
</gene>
<sequence length="386" mass="43417">MVVFRKVRTLTYIFVSIFVLCVLYISCKRVPTDRITETKPVKIMTTMSAESVVPRAVRSAELSSVHSAFNMPSKRLHADQPFMPVTSTETNPASTTVKLSPRPAVSTLLHPTSISVRSASNISSKNLHADQPAKQMITTASTRVKATTGPSVSVIPRGLRPVMSVADHANLMSVLRRFTEAADAANITYFMYGGTLLGSYRHHGQTPWDDDADLFVSSRQKPQLQKMLRSLAPRFRFAKSAYTEWKVFTRYSKTIPTVPWKFPFLDVSFYGVNQKVLWDEAPGQNRINTFRKSDIFPLCRRPFAGMMLPAPRNTLAVLKQYKLDECVSSNYNHSIEDFIPAADRRSLPCRALWGTVPFVFRTKTSHGTNETLKIGSKVLSWFIPKC</sequence>
<dbReference type="PANTHER" id="PTHR43404:SF2">
    <property type="entry name" value="LIPOPOLYSACCHARIDE CHOLINEPHOSPHOTRANSFERASE LICD"/>
    <property type="match status" value="1"/>
</dbReference>
<name>A0AAD9KYJ9_RIDPI</name>
<dbReference type="EMBL" id="JAODUO010000473">
    <property type="protein sequence ID" value="KAK2179766.1"/>
    <property type="molecule type" value="Genomic_DNA"/>
</dbReference>
<feature type="domain" description="LicD/FKTN/FKRP nucleotidyltransferase" evidence="2">
    <location>
        <begin position="184"/>
        <end position="229"/>
    </location>
</feature>
<keyword evidence="1" id="KW-0812">Transmembrane</keyword>
<comment type="caution">
    <text evidence="3">The sequence shown here is derived from an EMBL/GenBank/DDBJ whole genome shotgun (WGS) entry which is preliminary data.</text>
</comment>
<reference evidence="3" key="1">
    <citation type="journal article" date="2023" name="Mol. Biol. Evol.">
        <title>Third-Generation Sequencing Reveals the Adaptive Role of the Epigenome in Three Deep-Sea Polychaetes.</title>
        <authorList>
            <person name="Perez M."/>
            <person name="Aroh O."/>
            <person name="Sun Y."/>
            <person name="Lan Y."/>
            <person name="Juniper S.K."/>
            <person name="Young C.R."/>
            <person name="Angers B."/>
            <person name="Qian P.Y."/>
        </authorList>
    </citation>
    <scope>NUCLEOTIDE SEQUENCE</scope>
    <source>
        <strain evidence="3">R07B-5</strain>
    </source>
</reference>
<proteinExistence type="predicted"/>
<evidence type="ECO:0000313" key="3">
    <source>
        <dbReference type="EMBL" id="KAK2179766.1"/>
    </source>
</evidence>
<dbReference type="Proteomes" id="UP001209878">
    <property type="component" value="Unassembled WGS sequence"/>
</dbReference>